<sequence>MDEQSSLDEGENPQQSTSQYSTLRDDASDLSALNPENLSSPTATAKSFNESSHIDPSMLKALVPTKTRFCPVTTKPYWSLIEYPVKEAILKIISDDLKSFQQACYKLELFSNEVREILERRKKLHPTSFLLKEELLAYGCKYLESRDLEEYLDLLKKYGRRAKYWPLDINLSDLQLDDLPKSMKYVEPTVRFFPHVYQGSQAGELQNSATGCAFSLSTDSIAISASIIKTVSGRFFSTIDSFRLPAGVVVISPKGTKQLAESGTYTIINPPFPAFTEAHQFIICNNAVTCSMAPMANFPGSQNPTLGRKELLPSPILYSKDGSDSRSNVNSKKSFFDDMISDRTGVIDRALADNLLPHDPPGDDDRPAQFISDLLLQPRKDATCLVFGTEDEITRDLTLNGYSALLHMYLPEGYSVVSPSGYRMNFDTPHMSEKDGKSPPGSGGEYIVVPLDHAVHANNYRAVRRAKSDVAWVKFDEPMVVFRDGKMLPRFVGTGLHRLFTRNGELIVSCAGGEYDLAKALRNPDPHPLFTVKSIPIDDHEIALGESAASSSTRTYIGEYIVQDEEKEIKEEDKKNSYYGPPGPSCPTASALMATLQDRKRKPTDDVIKLPQKAPRPGLPIRPLVQSETQPLTQEKKGLQVIKPKPLLEPQVQDHREPKIKQENKPQLLARLKTRPMAKKQPRFPGLTAENAPGLIGSAPLQQSTIAAQPVAATQGGPLSHPQEEAKAQPEVKKKNVVRIVLTNKKTAAAPATPAGQSGLVQGPNAPPQQTPTVNPQAQVQAQAQTQTQQPAAPQPGPRRRGRPRKIVATPAEPRNEQSVGASGTPAAGGAVLSIAPQPQRQTGTSSSETNPGRRTSVRGRRSSRQSGGQEDSST</sequence>
<feature type="compositionally biased region" description="Low complexity" evidence="1">
    <location>
        <begin position="865"/>
        <end position="875"/>
    </location>
</feature>
<gene>
    <name evidence="2" type="ORF">Daesc_000710</name>
</gene>
<dbReference type="EMBL" id="JBANMG010000001">
    <property type="protein sequence ID" value="KAK6957920.1"/>
    <property type="molecule type" value="Genomic_DNA"/>
</dbReference>
<reference evidence="2 3" key="1">
    <citation type="journal article" date="2024" name="Front Chem Biol">
        <title>Unveiling the potential of Daldinia eschscholtzii MFLUCC 19-0629 through bioactivity and bioinformatics studies for enhanced sustainable agriculture production.</title>
        <authorList>
            <person name="Brooks S."/>
            <person name="Weaver J.A."/>
            <person name="Klomchit A."/>
            <person name="Alharthi S.A."/>
            <person name="Onlamun T."/>
            <person name="Nurani R."/>
            <person name="Vong T.K."/>
            <person name="Alberti F."/>
            <person name="Greco C."/>
        </authorList>
    </citation>
    <scope>NUCLEOTIDE SEQUENCE [LARGE SCALE GENOMIC DNA]</scope>
    <source>
        <strain evidence="2">MFLUCC 19-0629</strain>
    </source>
</reference>
<feature type="compositionally biased region" description="Acidic residues" evidence="1">
    <location>
        <begin position="1"/>
        <end position="11"/>
    </location>
</feature>
<organism evidence="2 3">
    <name type="scientific">Daldinia eschscholtzii</name>
    <dbReference type="NCBI Taxonomy" id="292717"/>
    <lineage>
        <taxon>Eukaryota</taxon>
        <taxon>Fungi</taxon>
        <taxon>Dikarya</taxon>
        <taxon>Ascomycota</taxon>
        <taxon>Pezizomycotina</taxon>
        <taxon>Sordariomycetes</taxon>
        <taxon>Xylariomycetidae</taxon>
        <taxon>Xylariales</taxon>
        <taxon>Hypoxylaceae</taxon>
        <taxon>Daldinia</taxon>
    </lineage>
</organism>
<feature type="compositionally biased region" description="Polar residues" evidence="1">
    <location>
        <begin position="34"/>
        <end position="49"/>
    </location>
</feature>
<dbReference type="Proteomes" id="UP001369815">
    <property type="component" value="Unassembled WGS sequence"/>
</dbReference>
<dbReference type="AlphaFoldDB" id="A0AAX6MZ30"/>
<evidence type="ECO:0000313" key="3">
    <source>
        <dbReference type="Proteomes" id="UP001369815"/>
    </source>
</evidence>
<feature type="region of interest" description="Disordered" evidence="1">
    <location>
        <begin position="677"/>
        <end position="875"/>
    </location>
</feature>
<feature type="compositionally biased region" description="Polar residues" evidence="1">
    <location>
        <begin position="837"/>
        <end position="851"/>
    </location>
</feature>
<name>A0AAX6MZ30_9PEZI</name>
<proteinExistence type="predicted"/>
<protein>
    <submittedName>
        <fullName evidence="2">Uncharacterized protein</fullName>
    </submittedName>
</protein>
<evidence type="ECO:0000256" key="1">
    <source>
        <dbReference type="SAM" id="MobiDB-lite"/>
    </source>
</evidence>
<evidence type="ECO:0000313" key="2">
    <source>
        <dbReference type="EMBL" id="KAK6957920.1"/>
    </source>
</evidence>
<accession>A0AAX6MZ30</accession>
<feature type="compositionally biased region" description="Polar residues" evidence="1">
    <location>
        <begin position="12"/>
        <end position="22"/>
    </location>
</feature>
<feature type="compositionally biased region" description="Low complexity" evidence="1">
    <location>
        <begin position="745"/>
        <end position="755"/>
    </location>
</feature>
<feature type="compositionally biased region" description="Basic and acidic residues" evidence="1">
    <location>
        <begin position="722"/>
        <end position="734"/>
    </location>
</feature>
<feature type="region of interest" description="Disordered" evidence="1">
    <location>
        <begin position="609"/>
        <end position="634"/>
    </location>
</feature>
<keyword evidence="3" id="KW-1185">Reference proteome</keyword>
<feature type="compositionally biased region" description="Low complexity" evidence="1">
    <location>
        <begin position="776"/>
        <end position="792"/>
    </location>
</feature>
<feature type="region of interest" description="Disordered" evidence="1">
    <location>
        <begin position="1"/>
        <end position="49"/>
    </location>
</feature>
<comment type="caution">
    <text evidence="2">The sequence shown here is derived from an EMBL/GenBank/DDBJ whole genome shotgun (WGS) entry which is preliminary data.</text>
</comment>